<dbReference type="InterPro" id="IPR006059">
    <property type="entry name" value="SBP"/>
</dbReference>
<keyword evidence="1" id="KW-0732">Signal</keyword>
<name>A0A2W1LRE1_9BACL</name>
<dbReference type="RefSeq" id="WP_111145263.1">
    <property type="nucleotide sequence ID" value="NZ_QKRB01000028.1"/>
</dbReference>
<proteinExistence type="predicted"/>
<dbReference type="SUPFAM" id="SSF53850">
    <property type="entry name" value="Periplasmic binding protein-like II"/>
    <property type="match status" value="1"/>
</dbReference>
<protein>
    <submittedName>
        <fullName evidence="2">ABC transporter substrate-binding protein</fullName>
    </submittedName>
</protein>
<dbReference type="Proteomes" id="UP000249522">
    <property type="component" value="Unassembled WGS sequence"/>
</dbReference>
<comment type="caution">
    <text evidence="2">The sequence shown here is derived from an EMBL/GenBank/DDBJ whole genome shotgun (WGS) entry which is preliminary data.</text>
</comment>
<dbReference type="AlphaFoldDB" id="A0A2W1LRE1"/>
<feature type="signal peptide" evidence="1">
    <location>
        <begin position="1"/>
        <end position="23"/>
    </location>
</feature>
<keyword evidence="3" id="KW-1185">Reference proteome</keyword>
<dbReference type="Gene3D" id="3.40.190.10">
    <property type="entry name" value="Periplasmic binding protein-like II"/>
    <property type="match status" value="1"/>
</dbReference>
<organism evidence="2 3">
    <name type="scientific">Paenibacillus sambharensis</name>
    <dbReference type="NCBI Taxonomy" id="1803190"/>
    <lineage>
        <taxon>Bacteria</taxon>
        <taxon>Bacillati</taxon>
        <taxon>Bacillota</taxon>
        <taxon>Bacilli</taxon>
        <taxon>Bacillales</taxon>
        <taxon>Paenibacillaceae</taxon>
        <taxon>Paenibacillus</taxon>
    </lineage>
</organism>
<dbReference type="PANTHER" id="PTHR43649:SF32">
    <property type="entry name" value="SUGAR BINDING SECRETED PROTEIN"/>
    <property type="match status" value="1"/>
</dbReference>
<dbReference type="Pfam" id="PF13416">
    <property type="entry name" value="SBP_bac_8"/>
    <property type="match status" value="1"/>
</dbReference>
<dbReference type="OrthoDB" id="9768630at2"/>
<sequence length="432" mass="48489">MMNRLCRLIPVLVIIMLMPLACSPSPPDVEVQNGPKTREPAELTLWLWPGTGLEELIGQYDRQHDEIQINVVTAQYEHVHENLLNAFAAGYGAPDISLVEISFLETFKAFPGQFYNLADYGAEERQPLFLDWKWNQAVDGGGSMVYGLPTDTGPMVMAYRPDLFAAAGLPADRWEVSAMMTSWNDFLKAGQQIRDRTGTAMVDTINMLYRFRLAQEPEQYYDRDTGGLIVKQSEAVKGAWSLAMKANELNLSADAPTWSIRWGEGIEKGDFAVIFAAAWLLDHIKQTAPGAAGKWDVAFVPEGAGNWGGSFLTLPKQGKHPEEAYKLITWLTAPEQQLRMFNRNNNFPSTPGIYHTESIQNKRDPYFNNAPLGKIFAEAAAEVPMVYEGPRQHQITTIMENAIFKVERGEAEPAQAWQEAMDLIDRTVKTRR</sequence>
<evidence type="ECO:0000313" key="2">
    <source>
        <dbReference type="EMBL" id="PZD97405.1"/>
    </source>
</evidence>
<evidence type="ECO:0000313" key="3">
    <source>
        <dbReference type="Proteomes" id="UP000249522"/>
    </source>
</evidence>
<evidence type="ECO:0000256" key="1">
    <source>
        <dbReference type="SAM" id="SignalP"/>
    </source>
</evidence>
<dbReference type="InterPro" id="IPR050490">
    <property type="entry name" value="Bact_solute-bd_prot1"/>
</dbReference>
<accession>A0A2W1LRE1</accession>
<feature type="chain" id="PRO_5016070346" evidence="1">
    <location>
        <begin position="24"/>
        <end position="432"/>
    </location>
</feature>
<reference evidence="2 3" key="1">
    <citation type="submission" date="2018-06" db="EMBL/GenBank/DDBJ databases">
        <title>Paenibacillus imtechensis sp. nov.</title>
        <authorList>
            <person name="Pinnaka A.K."/>
            <person name="Singh H."/>
            <person name="Kaur M."/>
        </authorList>
    </citation>
    <scope>NUCLEOTIDE SEQUENCE [LARGE SCALE GENOMIC DNA]</scope>
    <source>
        <strain evidence="2 3">SMB1</strain>
    </source>
</reference>
<gene>
    <name evidence="2" type="ORF">DNH61_03395</name>
</gene>
<dbReference type="PANTHER" id="PTHR43649">
    <property type="entry name" value="ARABINOSE-BINDING PROTEIN-RELATED"/>
    <property type="match status" value="1"/>
</dbReference>
<dbReference type="EMBL" id="QKRB01000028">
    <property type="protein sequence ID" value="PZD97405.1"/>
    <property type="molecule type" value="Genomic_DNA"/>
</dbReference>